<proteinExistence type="inferred from homology"/>
<comment type="similarity">
    <text evidence="1">Belongs to the UPF0236 family.</text>
</comment>
<dbReference type="RefSeq" id="WP_200467277.1">
    <property type="nucleotide sequence ID" value="NZ_JAENRR010000158.1"/>
</dbReference>
<accession>A0ABS1HQW1</accession>
<keyword evidence="3" id="KW-1185">Reference proteome</keyword>
<organism evidence="2 3">
    <name type="scientific">Carboxylicivirga marina</name>
    <dbReference type="NCBI Taxonomy" id="2800988"/>
    <lineage>
        <taxon>Bacteria</taxon>
        <taxon>Pseudomonadati</taxon>
        <taxon>Bacteroidota</taxon>
        <taxon>Bacteroidia</taxon>
        <taxon>Marinilabiliales</taxon>
        <taxon>Marinilabiliaceae</taxon>
        <taxon>Carboxylicivirga</taxon>
    </lineage>
</organism>
<comment type="caution">
    <text evidence="2">The sequence shown here is derived from an EMBL/GenBank/DDBJ whole genome shotgun (WGS) entry which is preliminary data.</text>
</comment>
<dbReference type="EMBL" id="JAENRR010000158">
    <property type="protein sequence ID" value="MBK3520060.1"/>
    <property type="molecule type" value="Genomic_DNA"/>
</dbReference>
<dbReference type="InterPro" id="IPR009620">
    <property type="entry name" value="UPF0236"/>
</dbReference>
<dbReference type="Pfam" id="PF06782">
    <property type="entry name" value="UPF0236"/>
    <property type="match status" value="1"/>
</dbReference>
<name>A0ABS1HQW1_9BACT</name>
<reference evidence="2 3" key="1">
    <citation type="submission" date="2021-01" db="EMBL/GenBank/DDBJ databases">
        <title>Carboxyliciviraga sp.nov., isolated from coastal sediments.</title>
        <authorList>
            <person name="Lu D."/>
            <person name="Zhang T."/>
        </authorList>
    </citation>
    <scope>NUCLEOTIDE SEQUENCE [LARGE SCALE GENOMIC DNA]</scope>
    <source>
        <strain evidence="2 3">N1Y132</strain>
    </source>
</reference>
<evidence type="ECO:0000313" key="3">
    <source>
        <dbReference type="Proteomes" id="UP000605676"/>
    </source>
</evidence>
<feature type="non-terminal residue" evidence="2">
    <location>
        <position position="285"/>
    </location>
</feature>
<protein>
    <submittedName>
        <fullName evidence="2">UPF0236 family protein</fullName>
    </submittedName>
</protein>
<dbReference type="Proteomes" id="UP000605676">
    <property type="component" value="Unassembled WGS sequence"/>
</dbReference>
<evidence type="ECO:0000256" key="1">
    <source>
        <dbReference type="ARBA" id="ARBA00006539"/>
    </source>
</evidence>
<evidence type="ECO:0000313" key="2">
    <source>
        <dbReference type="EMBL" id="MBK3520060.1"/>
    </source>
</evidence>
<sequence length="285" mass="32210">MQEQKSKIEKIINTSIDEIKQKMHSICEKEYKKELDFDSAIGFIGKIKDLVGELGCQILEGYFESRDEEVPSIVLDERKYLNKGKSPKQIVTSLGKITINRSYYQHRSGGKSLFPLDENLGVNGEILMPDVKEVVLFSCAYNTPEESSRMLEKCGFIKLHATQIKNAVTSTSEFLEASEPGIMNNVRQNEKEPCADILACSLDGVNVLLNQPGKKKGRPLERPTDKGATITSSSYKNAMCGSISRYNIVEKDGKKTPDRTSSKYIARMPEERYPTFKRDFEKELE</sequence>
<gene>
    <name evidence="2" type="ORF">JIV24_22200</name>
</gene>